<dbReference type="Gene3D" id="3.50.50.60">
    <property type="entry name" value="FAD/NAD(P)-binding domain"/>
    <property type="match status" value="1"/>
</dbReference>
<gene>
    <name evidence="2" type="ORF">RIF23_20110</name>
</gene>
<dbReference type="InterPro" id="IPR038732">
    <property type="entry name" value="HpyO/CreE_NAD-binding"/>
</dbReference>
<proteinExistence type="predicted"/>
<dbReference type="InterPro" id="IPR036188">
    <property type="entry name" value="FAD/NAD-bd_sf"/>
</dbReference>
<dbReference type="PANTHER" id="PTHR40254:SF1">
    <property type="entry name" value="BLR0577 PROTEIN"/>
    <property type="match status" value="1"/>
</dbReference>
<evidence type="ECO:0000259" key="1">
    <source>
        <dbReference type="Pfam" id="PF13454"/>
    </source>
</evidence>
<reference evidence="3" key="1">
    <citation type="submission" date="2023-07" db="EMBL/GenBank/DDBJ databases">
        <title>Novel species in the genus Lipingzhangella isolated from Sambhar Salt Lake.</title>
        <authorList>
            <person name="Jiya N."/>
            <person name="Kajale S."/>
            <person name="Sharma A."/>
        </authorList>
    </citation>
    <scope>NUCLEOTIDE SEQUENCE [LARGE SCALE GENOMIC DNA]</scope>
    <source>
        <strain evidence="3">LS1_29</strain>
    </source>
</reference>
<organism evidence="2 3">
    <name type="scientific">Lipingzhangella rawalii</name>
    <dbReference type="NCBI Taxonomy" id="2055835"/>
    <lineage>
        <taxon>Bacteria</taxon>
        <taxon>Bacillati</taxon>
        <taxon>Actinomycetota</taxon>
        <taxon>Actinomycetes</taxon>
        <taxon>Streptosporangiales</taxon>
        <taxon>Nocardiopsidaceae</taxon>
        <taxon>Lipingzhangella</taxon>
    </lineage>
</organism>
<dbReference type="EMBL" id="JAVLVT010000016">
    <property type="protein sequence ID" value="MDS1272597.1"/>
    <property type="molecule type" value="Genomic_DNA"/>
</dbReference>
<accession>A0ABU2HC74</accession>
<dbReference type="InterPro" id="IPR052189">
    <property type="entry name" value="L-asp_N-monooxygenase_NS-form"/>
</dbReference>
<dbReference type="RefSeq" id="WP_310914192.1">
    <property type="nucleotide sequence ID" value="NZ_JAVLVT010000016.1"/>
</dbReference>
<keyword evidence="3" id="KW-1185">Reference proteome</keyword>
<comment type="caution">
    <text evidence="2">The sequence shown here is derived from an EMBL/GenBank/DDBJ whole genome shotgun (WGS) entry which is preliminary data.</text>
</comment>
<dbReference type="SUPFAM" id="SSF51905">
    <property type="entry name" value="FAD/NAD(P)-binding domain"/>
    <property type="match status" value="2"/>
</dbReference>
<evidence type="ECO:0000313" key="3">
    <source>
        <dbReference type="Proteomes" id="UP001250214"/>
    </source>
</evidence>
<name>A0ABU2HC74_9ACTN</name>
<dbReference type="Proteomes" id="UP001250214">
    <property type="component" value="Unassembled WGS sequence"/>
</dbReference>
<feature type="domain" description="FAD-dependent urate hydroxylase HpyO/Asp monooxygenase CreE-like FAD/NAD(P)-binding" evidence="1">
    <location>
        <begin position="11"/>
        <end position="171"/>
    </location>
</feature>
<protein>
    <submittedName>
        <fullName evidence="2">FAD/NAD(P)-binding protein</fullName>
    </submittedName>
</protein>
<evidence type="ECO:0000313" key="2">
    <source>
        <dbReference type="EMBL" id="MDS1272597.1"/>
    </source>
</evidence>
<sequence length="516" mass="56284">MKWTDGRLSIAIIGGGAAAVCLLDALAQASDLRGRVVVVEPSRKLWRGRPYQEDIHSVRVNIPPKGMSVRHGDTNHFSRWLADRSRNTLSDAIAEYDDPYCGVPFVPRTVYGEYLQQCAWEAITALRRRGLEVEIVRDTVETILRDDHRTMLWTRGGLTVDVDHAVLCIGRGAPPDNYRLDGAMGFVRDPYPLTTSLESIDPSADLAILGSGLTAMDVVLALAARDHRGRIRLLSRHGVLPAVRQRPVSYALQHFTADRFRAAAADGVSLTTKELVALMRAELIDAGEEPDAVAETVCTLQETDPVDRLRRELAAVDSKSIGLRILQQAVPETGPDVWPLITAREKTLLLRRYYRTAMSLCCPMPPSTAGTLLSLIDSGQLEVVSGVRSVKASGKGFAVEAGSRTYQAHAVVNAVNSSVSDIPSTAEPLVASLVGARLAQRHAHGGLAVERATSRLVHNREAVPGLFALGDLASGSLFFTFGLPSLVDRAHDIAEHITQGFHSRFQTKQPHFLQRI</sequence>
<dbReference type="Pfam" id="PF13454">
    <property type="entry name" value="NAD_binding_9"/>
    <property type="match status" value="1"/>
</dbReference>
<dbReference type="PANTHER" id="PTHR40254">
    <property type="entry name" value="BLR0577 PROTEIN"/>
    <property type="match status" value="1"/>
</dbReference>